<dbReference type="GO" id="GO:0005737">
    <property type="term" value="C:cytoplasm"/>
    <property type="evidence" value="ECO:0007669"/>
    <property type="project" value="UniProtKB-SubCell"/>
</dbReference>
<evidence type="ECO:0000256" key="5">
    <source>
        <dbReference type="ARBA" id="ARBA00023134"/>
    </source>
</evidence>
<dbReference type="GO" id="GO:0046872">
    <property type="term" value="F:metal ion binding"/>
    <property type="evidence" value="ECO:0007669"/>
    <property type="project" value="UniProtKB-KW"/>
</dbReference>
<evidence type="ECO:0000256" key="6">
    <source>
        <dbReference type="HAMAP-Rule" id="MF_00900"/>
    </source>
</evidence>
<dbReference type="Gene3D" id="3.40.50.300">
    <property type="entry name" value="P-loop containing nucleotide triphosphate hydrolases"/>
    <property type="match status" value="1"/>
</dbReference>
<feature type="binding site" evidence="8">
    <location>
        <position position="190"/>
    </location>
    <ligand>
        <name>Mg(2+)</name>
        <dbReference type="ChEBI" id="CHEBI:18420"/>
    </ligand>
</feature>
<dbReference type="GO" id="GO:0043022">
    <property type="term" value="F:ribosome binding"/>
    <property type="evidence" value="ECO:0007669"/>
    <property type="project" value="TreeGrafter"/>
</dbReference>
<feature type="coiled-coil region" evidence="9">
    <location>
        <begin position="116"/>
        <end position="143"/>
    </location>
</feature>
<dbReference type="InterPro" id="IPR016496">
    <property type="entry name" value="GTPase_HflX"/>
</dbReference>
<dbReference type="InterPro" id="IPR030394">
    <property type="entry name" value="G_HFLX_dom"/>
</dbReference>
<dbReference type="NCBIfam" id="TIGR03156">
    <property type="entry name" value="GTP_HflX"/>
    <property type="match status" value="1"/>
</dbReference>
<keyword evidence="4 8" id="KW-0460">Magnesium</keyword>
<dbReference type="Pfam" id="PF13167">
    <property type="entry name" value="GTP-bdg_N"/>
    <property type="match status" value="1"/>
</dbReference>
<dbReference type="FunFam" id="3.40.50.300:FF:000173">
    <property type="entry name" value="GTPase HflX"/>
    <property type="match status" value="1"/>
</dbReference>
<evidence type="ECO:0000256" key="4">
    <source>
        <dbReference type="ARBA" id="ARBA00022842"/>
    </source>
</evidence>
<evidence type="ECO:0000256" key="8">
    <source>
        <dbReference type="PIRSR" id="PIRSR006809-2"/>
    </source>
</evidence>
<feature type="binding site" evidence="7">
    <location>
        <begin position="276"/>
        <end position="279"/>
    </location>
    <ligand>
        <name>GTP</name>
        <dbReference type="ChEBI" id="CHEBI:37565"/>
    </ligand>
</feature>
<dbReference type="FunFam" id="3.40.50.11060:FF:000001">
    <property type="entry name" value="GTPase HflX"/>
    <property type="match status" value="1"/>
</dbReference>
<dbReference type="AlphaFoldDB" id="A0A1H8GFZ3"/>
<keyword evidence="3 6" id="KW-0547">Nucleotide-binding</keyword>
<dbReference type="Proteomes" id="UP000199695">
    <property type="component" value="Unassembled WGS sequence"/>
</dbReference>
<dbReference type="InterPro" id="IPR032305">
    <property type="entry name" value="GTP-bd_M"/>
</dbReference>
<dbReference type="GO" id="GO:0005525">
    <property type="term" value="F:GTP binding"/>
    <property type="evidence" value="ECO:0007669"/>
    <property type="project" value="UniProtKB-UniRule"/>
</dbReference>
<feature type="binding site" evidence="7">
    <location>
        <begin position="163"/>
        <end position="170"/>
    </location>
    <ligand>
        <name>GTP</name>
        <dbReference type="ChEBI" id="CHEBI:37565"/>
    </ligand>
</feature>
<keyword evidence="12" id="KW-1185">Reference proteome</keyword>
<dbReference type="Gene3D" id="3.40.50.11060">
    <property type="entry name" value="GTPase HflX, N-terminal domain"/>
    <property type="match status" value="1"/>
</dbReference>
<dbReference type="Gene3D" id="6.10.250.2860">
    <property type="match status" value="1"/>
</dbReference>
<evidence type="ECO:0000313" key="11">
    <source>
        <dbReference type="EMBL" id="SEN43091.1"/>
    </source>
</evidence>
<dbReference type="Pfam" id="PF01926">
    <property type="entry name" value="MMR_HSR1"/>
    <property type="match status" value="1"/>
</dbReference>
<accession>A0A1H8GFZ3</accession>
<evidence type="ECO:0000256" key="3">
    <source>
        <dbReference type="ARBA" id="ARBA00022741"/>
    </source>
</evidence>
<feature type="binding site" evidence="7">
    <location>
        <begin position="210"/>
        <end position="213"/>
    </location>
    <ligand>
        <name>GTP</name>
        <dbReference type="ChEBI" id="CHEBI:37565"/>
    </ligand>
</feature>
<evidence type="ECO:0000256" key="7">
    <source>
        <dbReference type="PIRSR" id="PIRSR006809-1"/>
    </source>
</evidence>
<organism evidence="11 12">
    <name type="scientific">Lihuaxuella thermophila</name>
    <dbReference type="NCBI Taxonomy" id="1173111"/>
    <lineage>
        <taxon>Bacteria</taxon>
        <taxon>Bacillati</taxon>
        <taxon>Bacillota</taxon>
        <taxon>Bacilli</taxon>
        <taxon>Bacillales</taxon>
        <taxon>Thermoactinomycetaceae</taxon>
        <taxon>Lihuaxuella</taxon>
    </lineage>
</organism>
<proteinExistence type="inferred from homology"/>
<dbReference type="HAMAP" id="MF_00900">
    <property type="entry name" value="GTPase_HflX"/>
    <property type="match status" value="1"/>
</dbReference>
<evidence type="ECO:0000259" key="10">
    <source>
        <dbReference type="PROSITE" id="PS51705"/>
    </source>
</evidence>
<dbReference type="PRINTS" id="PR00326">
    <property type="entry name" value="GTP1OBG"/>
</dbReference>
<protein>
    <recommendedName>
        <fullName evidence="6">GTPase HflX</fullName>
    </recommendedName>
    <alternativeName>
        <fullName evidence="6">GTP-binding protein HflX</fullName>
    </alternativeName>
</protein>
<feature type="domain" description="Hflx-type G" evidence="10">
    <location>
        <begin position="157"/>
        <end position="319"/>
    </location>
</feature>
<dbReference type="PANTHER" id="PTHR10229">
    <property type="entry name" value="GTP-BINDING PROTEIN HFLX"/>
    <property type="match status" value="1"/>
</dbReference>
<keyword evidence="5 6" id="KW-0342">GTP-binding</keyword>
<gene>
    <name evidence="6" type="primary">hflX</name>
    <name evidence="11" type="ORF">SAMN05444955_11151</name>
</gene>
<dbReference type="InterPro" id="IPR006073">
    <property type="entry name" value="GTP-bd"/>
</dbReference>
<comment type="cofactor">
    <cofactor evidence="8">
        <name>Mg(2+)</name>
        <dbReference type="ChEBI" id="CHEBI:18420"/>
    </cofactor>
</comment>
<keyword evidence="2 8" id="KW-0479">Metal-binding</keyword>
<dbReference type="PANTHER" id="PTHR10229:SF0">
    <property type="entry name" value="GTP-BINDING PROTEIN 6-RELATED"/>
    <property type="match status" value="1"/>
</dbReference>
<dbReference type="PROSITE" id="PS51705">
    <property type="entry name" value="G_HFLX"/>
    <property type="match status" value="1"/>
</dbReference>
<keyword evidence="1 6" id="KW-0963">Cytoplasm</keyword>
<dbReference type="PIRSF" id="PIRSF006809">
    <property type="entry name" value="GTP-binding_hflX_prd"/>
    <property type="match status" value="1"/>
</dbReference>
<comment type="function">
    <text evidence="6">GTPase that associates with the 50S ribosomal subunit and may have a role during protein synthesis or ribosome biogenesis.</text>
</comment>
<dbReference type="STRING" id="1173111.SAMN05444955_11151"/>
<dbReference type="CDD" id="cd01878">
    <property type="entry name" value="HflX"/>
    <property type="match status" value="1"/>
</dbReference>
<dbReference type="EMBL" id="FOCQ01000011">
    <property type="protein sequence ID" value="SEN43091.1"/>
    <property type="molecule type" value="Genomic_DNA"/>
</dbReference>
<reference evidence="11 12" key="1">
    <citation type="submission" date="2016-10" db="EMBL/GenBank/DDBJ databases">
        <authorList>
            <person name="de Groot N.N."/>
        </authorList>
    </citation>
    <scope>NUCLEOTIDE SEQUENCE [LARGE SCALE GENOMIC DNA]</scope>
    <source>
        <strain evidence="11 12">DSM 46701</strain>
    </source>
</reference>
<sequence>MAKVIQFRDQIDPSWLIGRGKAEEIVQLAEEKAADLVIFDQELSPAQVRNLERLFPCKVIDRTQLILDIFAQRARTREGRLQVELAQLEYMLPRLAGRGKELSRLGGGIGTRGPGEKKLETDRRHIQRQIRVLKRELEEVKKHRQLHHQRRKKMDLIQVALVGYTNAGKSTLLNRLTGSEVYAENQLFATLDPTTRLLQLPSGKKVLLTDTVGFIRNLPHQLVAAFRSTLEQVTVADLLLHVVDASHPEAGEQMEAVEKVLKELGAAHLPILTVYNKADRTDLTPGRETDETSIHISAFDDQDILRLKEKIEQVIFHEQIEGRAEIPVERGEWISALYRSAEILSSKVTELSIQIEFRLPLHEFERLSPELKRYIRT</sequence>
<dbReference type="GO" id="GO:0003924">
    <property type="term" value="F:GTPase activity"/>
    <property type="evidence" value="ECO:0007669"/>
    <property type="project" value="UniProtKB-UniRule"/>
</dbReference>
<comment type="subunit">
    <text evidence="6">Monomer. Associates with the 50S ribosomal subunit.</text>
</comment>
<dbReference type="InterPro" id="IPR042108">
    <property type="entry name" value="GTPase_HflX_N_sf"/>
</dbReference>
<comment type="similarity">
    <text evidence="6">Belongs to the TRAFAC class OBG-HflX-like GTPase superfamily. HflX GTPase family.</text>
</comment>
<comment type="subcellular location">
    <subcellularLocation>
        <location evidence="6">Cytoplasm</location>
    </subcellularLocation>
    <text evidence="6">May associate with membranes.</text>
</comment>
<dbReference type="InterPro" id="IPR025121">
    <property type="entry name" value="GTPase_HflX_N"/>
</dbReference>
<feature type="binding site" evidence="7">
    <location>
        <begin position="188"/>
        <end position="192"/>
    </location>
    <ligand>
        <name>GTP</name>
        <dbReference type="ChEBI" id="CHEBI:37565"/>
    </ligand>
</feature>
<evidence type="ECO:0000256" key="1">
    <source>
        <dbReference type="ARBA" id="ARBA00022490"/>
    </source>
</evidence>
<dbReference type="InterPro" id="IPR027417">
    <property type="entry name" value="P-loop_NTPase"/>
</dbReference>
<dbReference type="Pfam" id="PF16360">
    <property type="entry name" value="GTP-bdg_M"/>
    <property type="match status" value="1"/>
</dbReference>
<evidence type="ECO:0000256" key="2">
    <source>
        <dbReference type="ARBA" id="ARBA00022723"/>
    </source>
</evidence>
<evidence type="ECO:0000256" key="9">
    <source>
        <dbReference type="SAM" id="Coils"/>
    </source>
</evidence>
<feature type="binding site" evidence="8">
    <location>
        <position position="170"/>
    </location>
    <ligand>
        <name>Mg(2+)</name>
        <dbReference type="ChEBI" id="CHEBI:18420"/>
    </ligand>
</feature>
<name>A0A1H8GFZ3_9BACL</name>
<dbReference type="SUPFAM" id="SSF52540">
    <property type="entry name" value="P-loop containing nucleoside triphosphate hydrolases"/>
    <property type="match status" value="1"/>
</dbReference>
<keyword evidence="9" id="KW-0175">Coiled coil</keyword>
<evidence type="ECO:0000313" key="12">
    <source>
        <dbReference type="Proteomes" id="UP000199695"/>
    </source>
</evidence>